<keyword evidence="3" id="KW-1185">Reference proteome</keyword>
<name>A0A4U8UHS2_STECR</name>
<reference evidence="2 3" key="2">
    <citation type="journal article" date="2019" name="G3 (Bethesda)">
        <title>Hybrid Assembly of the Genome of the Entomopathogenic Nematode Steinernema carpocapsae Identifies the X-Chromosome.</title>
        <authorList>
            <person name="Serra L."/>
            <person name="Macchietto M."/>
            <person name="Macias-Munoz A."/>
            <person name="McGill C.J."/>
            <person name="Rodriguez I.M."/>
            <person name="Rodriguez B."/>
            <person name="Murad R."/>
            <person name="Mortazavi A."/>
        </authorList>
    </citation>
    <scope>NUCLEOTIDE SEQUENCE [LARGE SCALE GENOMIC DNA]</scope>
    <source>
        <strain evidence="2 3">ALL</strain>
    </source>
</reference>
<feature type="compositionally biased region" description="Pro residues" evidence="1">
    <location>
        <begin position="16"/>
        <end position="26"/>
    </location>
</feature>
<proteinExistence type="predicted"/>
<dbReference type="EMBL" id="AZBU02000001">
    <property type="protein sequence ID" value="TMS32482.1"/>
    <property type="molecule type" value="Genomic_DNA"/>
</dbReference>
<organism evidence="2 3">
    <name type="scientific">Steinernema carpocapsae</name>
    <name type="common">Entomopathogenic nematode</name>
    <dbReference type="NCBI Taxonomy" id="34508"/>
    <lineage>
        <taxon>Eukaryota</taxon>
        <taxon>Metazoa</taxon>
        <taxon>Ecdysozoa</taxon>
        <taxon>Nematoda</taxon>
        <taxon>Chromadorea</taxon>
        <taxon>Rhabditida</taxon>
        <taxon>Tylenchina</taxon>
        <taxon>Panagrolaimomorpha</taxon>
        <taxon>Strongyloidoidea</taxon>
        <taxon>Steinernematidae</taxon>
        <taxon>Steinernema</taxon>
    </lineage>
</organism>
<comment type="caution">
    <text evidence="2">The sequence shown here is derived from an EMBL/GenBank/DDBJ whole genome shotgun (WGS) entry which is preliminary data.</text>
</comment>
<gene>
    <name evidence="2" type="ORF">L596_000312</name>
</gene>
<accession>A0A4U8UHS2</accession>
<evidence type="ECO:0000256" key="1">
    <source>
        <dbReference type="SAM" id="MobiDB-lite"/>
    </source>
</evidence>
<protein>
    <submittedName>
        <fullName evidence="2">Uncharacterized protein</fullName>
    </submittedName>
</protein>
<feature type="compositionally biased region" description="Polar residues" evidence="1">
    <location>
        <begin position="1"/>
        <end position="10"/>
    </location>
</feature>
<dbReference type="Proteomes" id="UP000298663">
    <property type="component" value="Unassembled WGS sequence"/>
</dbReference>
<reference evidence="2 3" key="1">
    <citation type="journal article" date="2015" name="Genome Biol.">
        <title>Comparative genomics of Steinernema reveals deeply conserved gene regulatory networks.</title>
        <authorList>
            <person name="Dillman A.R."/>
            <person name="Macchietto M."/>
            <person name="Porter C.F."/>
            <person name="Rogers A."/>
            <person name="Williams B."/>
            <person name="Antoshechkin I."/>
            <person name="Lee M.M."/>
            <person name="Goodwin Z."/>
            <person name="Lu X."/>
            <person name="Lewis E.E."/>
            <person name="Goodrich-Blair H."/>
            <person name="Stock S.P."/>
            <person name="Adams B.J."/>
            <person name="Sternberg P.W."/>
            <person name="Mortazavi A."/>
        </authorList>
    </citation>
    <scope>NUCLEOTIDE SEQUENCE [LARGE SCALE GENOMIC DNA]</scope>
    <source>
        <strain evidence="2 3">ALL</strain>
    </source>
</reference>
<dbReference type="AlphaFoldDB" id="A0A4U8UHS2"/>
<sequence>MGCCTRQPQRISVRPPQRPPHRLPPVRPFLPAPRPTLWQRFTALWTKCCCGCCVCGCCGCIAHQVNQTQTVAYHAEKPTRY</sequence>
<evidence type="ECO:0000313" key="2">
    <source>
        <dbReference type="EMBL" id="TMS32482.1"/>
    </source>
</evidence>
<evidence type="ECO:0000313" key="3">
    <source>
        <dbReference type="Proteomes" id="UP000298663"/>
    </source>
</evidence>
<feature type="region of interest" description="Disordered" evidence="1">
    <location>
        <begin position="1"/>
        <end position="26"/>
    </location>
</feature>